<dbReference type="InterPro" id="IPR036514">
    <property type="entry name" value="SGNH_hydro_sf"/>
</dbReference>
<protein>
    <submittedName>
        <fullName evidence="2">Lysophospholipase</fullName>
    </submittedName>
</protein>
<organism evidence="2 3">
    <name type="scientific">Lysinibacillus composti</name>
    <dbReference type="NCBI Taxonomy" id="720633"/>
    <lineage>
        <taxon>Bacteria</taxon>
        <taxon>Bacillati</taxon>
        <taxon>Bacillota</taxon>
        <taxon>Bacilli</taxon>
        <taxon>Bacillales</taxon>
        <taxon>Bacillaceae</taxon>
        <taxon>Lysinibacillus</taxon>
    </lineage>
</organism>
<dbReference type="Pfam" id="PF13472">
    <property type="entry name" value="Lipase_GDSL_2"/>
    <property type="match status" value="1"/>
</dbReference>
<dbReference type="RefSeq" id="WP_124762948.1">
    <property type="nucleotide sequence ID" value="NZ_JAFBDY010000002.1"/>
</dbReference>
<accession>A0A3N9UTL7</accession>
<comment type="caution">
    <text evidence="2">The sequence shown here is derived from an EMBL/GenBank/DDBJ whole genome shotgun (WGS) entry which is preliminary data.</text>
</comment>
<dbReference type="OrthoDB" id="252349at2"/>
<keyword evidence="3" id="KW-1185">Reference proteome</keyword>
<feature type="domain" description="SGNH hydrolase-type esterase" evidence="1">
    <location>
        <begin position="96"/>
        <end position="287"/>
    </location>
</feature>
<proteinExistence type="predicted"/>
<dbReference type="PANTHER" id="PTHR30383:SF27">
    <property type="entry name" value="SPORE GERMINATION LIPASE LIPC"/>
    <property type="match status" value="1"/>
</dbReference>
<dbReference type="Proteomes" id="UP000274033">
    <property type="component" value="Unassembled WGS sequence"/>
</dbReference>
<dbReference type="Gene3D" id="3.40.50.1110">
    <property type="entry name" value="SGNH hydrolase"/>
    <property type="match status" value="1"/>
</dbReference>
<dbReference type="InterPro" id="IPR051532">
    <property type="entry name" value="Ester_Hydrolysis_Enzymes"/>
</dbReference>
<sequence length="314" mass="36509">MKRVFLLICSVLLLLFSQMLISEREKEHQVMKTEQKTIPIQSQDVEVEPFFALPPQSDVVIPQKVEEIQFDIVDVETDLLQDQPLHEDESPIYYLALGDSLTKGVGDEENKKGYTKRLVEKIEQWTLESKITLDNRGKRGRRSDQLLSLLKKGHYDIELKNAELITITIGGNDLMKIVKKDLFDLKKETFDNELIEFKERYDEIIREIRLRNKNVPIILIGLYNPITKFTGDIPELEAIVTEWNQAIFEISEENTNACFVNVQDLFDENTIMVYHSDFFHPNGNGYTLITERILSKMNECHLEVKPEEESLDSD</sequence>
<dbReference type="GO" id="GO:0004622">
    <property type="term" value="F:phosphatidylcholine lysophospholipase activity"/>
    <property type="evidence" value="ECO:0007669"/>
    <property type="project" value="TreeGrafter"/>
</dbReference>
<dbReference type="InterPro" id="IPR013830">
    <property type="entry name" value="SGNH_hydro"/>
</dbReference>
<dbReference type="EMBL" id="RRCT01000002">
    <property type="protein sequence ID" value="RQW75822.1"/>
    <property type="molecule type" value="Genomic_DNA"/>
</dbReference>
<gene>
    <name evidence="2" type="ORF">EBB45_04175</name>
</gene>
<dbReference type="AlphaFoldDB" id="A0A3N9UTL7"/>
<evidence type="ECO:0000313" key="3">
    <source>
        <dbReference type="Proteomes" id="UP000274033"/>
    </source>
</evidence>
<evidence type="ECO:0000259" key="1">
    <source>
        <dbReference type="Pfam" id="PF13472"/>
    </source>
</evidence>
<reference evidence="2 3" key="1">
    <citation type="journal article" date="2013" name="J. Microbiol.">
        <title>Lysinibacillus chungkukjangi sp. nov., isolated from Chungkukjang, Korean fermented soybean food.</title>
        <authorList>
            <person name="Kim S.J."/>
            <person name="Jang Y.H."/>
            <person name="Hamada M."/>
            <person name="Ahn J.H."/>
            <person name="Weon H.Y."/>
            <person name="Suzuki K."/>
            <person name="Whang K.S."/>
            <person name="Kwon S.W."/>
        </authorList>
    </citation>
    <scope>NUCLEOTIDE SEQUENCE [LARGE SCALE GENOMIC DNA]</scope>
    <source>
        <strain evidence="2 3">MCCC 1A12701</strain>
    </source>
</reference>
<dbReference type="PANTHER" id="PTHR30383">
    <property type="entry name" value="THIOESTERASE 1/PROTEASE 1/LYSOPHOSPHOLIPASE L1"/>
    <property type="match status" value="1"/>
</dbReference>
<name>A0A3N9UTL7_9BACI</name>
<dbReference type="SUPFAM" id="SSF52266">
    <property type="entry name" value="SGNH hydrolase"/>
    <property type="match status" value="1"/>
</dbReference>
<evidence type="ECO:0000313" key="2">
    <source>
        <dbReference type="EMBL" id="RQW75822.1"/>
    </source>
</evidence>